<feature type="transmembrane region" description="Helical" evidence="5">
    <location>
        <begin position="319"/>
        <end position="338"/>
    </location>
</feature>
<evidence type="ECO:0000256" key="2">
    <source>
        <dbReference type="ARBA" id="ARBA00022692"/>
    </source>
</evidence>
<evidence type="ECO:0000259" key="6">
    <source>
        <dbReference type="PROSITE" id="PS50850"/>
    </source>
</evidence>
<dbReference type="InterPro" id="IPR036259">
    <property type="entry name" value="MFS_trans_sf"/>
</dbReference>
<evidence type="ECO:0000256" key="1">
    <source>
        <dbReference type="ARBA" id="ARBA00004141"/>
    </source>
</evidence>
<keyword evidence="4 5" id="KW-0472">Membrane</keyword>
<protein>
    <recommendedName>
        <fullName evidence="6">Major facilitator superfamily (MFS) profile domain-containing protein</fullName>
    </recommendedName>
</protein>
<dbReference type="RefSeq" id="XP_033421965.1">
    <property type="nucleotide sequence ID" value="XM_033576110.1"/>
</dbReference>
<keyword evidence="2 5" id="KW-0812">Transmembrane</keyword>
<dbReference type="PANTHER" id="PTHR23501">
    <property type="entry name" value="MAJOR FACILITATOR SUPERFAMILY"/>
    <property type="match status" value="1"/>
</dbReference>
<feature type="transmembrane region" description="Helical" evidence="5">
    <location>
        <begin position="279"/>
        <end position="299"/>
    </location>
</feature>
<dbReference type="VEuPathDB" id="FungiDB:EYZ11_011574"/>
<feature type="transmembrane region" description="Helical" evidence="5">
    <location>
        <begin position="98"/>
        <end position="116"/>
    </location>
</feature>
<dbReference type="VEuPathDB" id="FungiDB:EYZ11_011579"/>
<dbReference type="FunFam" id="1.20.1250.20:FF:000786">
    <property type="entry name" value="MFS multidrug transporter, putative"/>
    <property type="match status" value="1"/>
</dbReference>
<dbReference type="GO" id="GO:0005886">
    <property type="term" value="C:plasma membrane"/>
    <property type="evidence" value="ECO:0007669"/>
    <property type="project" value="TreeGrafter"/>
</dbReference>
<dbReference type="EMBL" id="QUQM01000008">
    <property type="protein sequence ID" value="KAA8642603.1"/>
    <property type="molecule type" value="Genomic_DNA"/>
</dbReference>
<comment type="subcellular location">
    <subcellularLocation>
        <location evidence="1">Membrane</location>
        <topology evidence="1">Multi-pass membrane protein</topology>
    </subcellularLocation>
</comment>
<accession>A0A5M9MCD2</accession>
<evidence type="ECO:0000313" key="8">
    <source>
        <dbReference type="Proteomes" id="UP000324241"/>
    </source>
</evidence>
<evidence type="ECO:0000256" key="3">
    <source>
        <dbReference type="ARBA" id="ARBA00022989"/>
    </source>
</evidence>
<dbReference type="Proteomes" id="UP000324241">
    <property type="component" value="Unassembled WGS sequence"/>
</dbReference>
<keyword evidence="3 5" id="KW-1133">Transmembrane helix</keyword>
<feature type="transmembrane region" description="Helical" evidence="5">
    <location>
        <begin position="24"/>
        <end position="45"/>
    </location>
</feature>
<dbReference type="SUPFAM" id="SSF103473">
    <property type="entry name" value="MFS general substrate transporter"/>
    <property type="match status" value="1"/>
</dbReference>
<feature type="transmembrane region" description="Helical" evidence="5">
    <location>
        <begin position="65"/>
        <end position="86"/>
    </location>
</feature>
<dbReference type="GeneID" id="54334249"/>
<dbReference type="GO" id="GO:0022857">
    <property type="term" value="F:transmembrane transporter activity"/>
    <property type="evidence" value="ECO:0007669"/>
    <property type="project" value="InterPro"/>
</dbReference>
<dbReference type="Gene3D" id="1.20.1250.20">
    <property type="entry name" value="MFS general substrate transporter like domains"/>
    <property type="match status" value="2"/>
</dbReference>
<evidence type="ECO:0000313" key="7">
    <source>
        <dbReference type="EMBL" id="KAA8642603.1"/>
    </source>
</evidence>
<dbReference type="PANTHER" id="PTHR23501:SF59">
    <property type="entry name" value="MAJOR FACILITATOR SUPERFAMILY (MFS) PROFILE DOMAIN-CONTAINING PROTEIN-RELATED"/>
    <property type="match status" value="1"/>
</dbReference>
<reference evidence="7 8" key="1">
    <citation type="submission" date="2019-08" db="EMBL/GenBank/DDBJ databases">
        <title>The genome sequence of a newly discovered highly antifungal drug resistant Aspergillus species, Aspergillus tanneri NIH 1004.</title>
        <authorList>
            <person name="Mounaud S."/>
            <person name="Singh I."/>
            <person name="Joardar V."/>
            <person name="Pakala S."/>
            <person name="Pakala S."/>
            <person name="Venepally P."/>
            <person name="Chung J.K."/>
            <person name="Losada L."/>
            <person name="Nierman W.C."/>
        </authorList>
    </citation>
    <scope>NUCLEOTIDE SEQUENCE [LARGE SCALE GENOMIC DNA]</scope>
    <source>
        <strain evidence="7 8">NIH1004</strain>
    </source>
</reference>
<feature type="domain" description="Major facilitator superfamily (MFS) profile" evidence="6">
    <location>
        <begin position="32"/>
        <end position="471"/>
    </location>
</feature>
<dbReference type="AlphaFoldDB" id="A0A5M9MCD2"/>
<organism evidence="7 8">
    <name type="scientific">Aspergillus tanneri</name>
    <dbReference type="NCBI Taxonomy" id="1220188"/>
    <lineage>
        <taxon>Eukaryota</taxon>
        <taxon>Fungi</taxon>
        <taxon>Dikarya</taxon>
        <taxon>Ascomycota</taxon>
        <taxon>Pezizomycotina</taxon>
        <taxon>Eurotiomycetes</taxon>
        <taxon>Eurotiomycetidae</taxon>
        <taxon>Eurotiales</taxon>
        <taxon>Aspergillaceae</taxon>
        <taxon>Aspergillus</taxon>
        <taxon>Aspergillus subgen. Circumdati</taxon>
    </lineage>
</organism>
<sequence>MDKSVQAMDVKNPVDQLTCKEEQLATVSFGLAFAALSILTLMSALDATSLSIALPRISQTLNTTAIEAFWGGTSFLLCSSVFQPIFTAFSHIFGRKSMILISVVLFFVGALVGSQAQNAVHFLVSRSVQGVGGGGIIALTEIVVTDMVPLRDRGRWFGILRGALVQRSTWRWLFYINFPFIGLGLIFVVIFLRFKSLSSNWRSKLARVDWAGSVIFIASSSAFLIPLSWGGIMYSWSSWHTVVPLVVGAVGIVVFGFYEKHVAVEPIVRLSIFKTCTAIISYLGTILHGMILWCVLYYMPLYFEGVKGYTPILSGLSCLPMTFTVAPAAGVVGIIIAVTGRYRHTIWVGWTFSTLGLGLLYLLDVHTPIALWVCVMIVGGTGLGILFPSMAFAIQGSAVDADVAYAIGMFSFFRAFGQTVGVAVGGVIFQNRMRIELQKYPKFAPLAAGYVQDATALVEIIKSMSDSVEKSNLKQAYADGLKPVWATCCGLAGIGLVLSSWTKAYSLDRGLVTEQAFQHRKLRAGRSRHEIAQLA</sequence>
<dbReference type="OrthoDB" id="2351791at2759"/>
<comment type="caution">
    <text evidence="7">The sequence shown here is derived from an EMBL/GenBank/DDBJ whole genome shotgun (WGS) entry which is preliminary data.</text>
</comment>
<evidence type="ECO:0000256" key="5">
    <source>
        <dbReference type="SAM" id="Phobius"/>
    </source>
</evidence>
<dbReference type="InterPro" id="IPR020846">
    <property type="entry name" value="MFS_dom"/>
</dbReference>
<dbReference type="InterPro" id="IPR011701">
    <property type="entry name" value="MFS"/>
</dbReference>
<dbReference type="Pfam" id="PF07690">
    <property type="entry name" value="MFS_1"/>
    <property type="match status" value="1"/>
</dbReference>
<dbReference type="PROSITE" id="PS50850">
    <property type="entry name" value="MFS"/>
    <property type="match status" value="1"/>
</dbReference>
<name>A0A5M9MCD2_9EURO</name>
<feature type="transmembrane region" description="Helical" evidence="5">
    <location>
        <begin position="345"/>
        <end position="363"/>
    </location>
</feature>
<feature type="transmembrane region" description="Helical" evidence="5">
    <location>
        <begin position="213"/>
        <end position="232"/>
    </location>
</feature>
<feature type="transmembrane region" description="Helical" evidence="5">
    <location>
        <begin position="403"/>
        <end position="429"/>
    </location>
</feature>
<evidence type="ECO:0000256" key="4">
    <source>
        <dbReference type="ARBA" id="ARBA00023136"/>
    </source>
</evidence>
<gene>
    <name evidence="7" type="ORF">ATNIH1004_011548</name>
</gene>
<proteinExistence type="predicted"/>
<feature type="transmembrane region" description="Helical" evidence="5">
    <location>
        <begin position="238"/>
        <end position="258"/>
    </location>
</feature>
<feature type="transmembrane region" description="Helical" evidence="5">
    <location>
        <begin position="369"/>
        <end position="391"/>
    </location>
</feature>
<feature type="transmembrane region" description="Helical" evidence="5">
    <location>
        <begin position="172"/>
        <end position="192"/>
    </location>
</feature>